<accession>A0A2S9XUG3</accession>
<dbReference type="RefSeq" id="WP_106094075.1">
    <property type="nucleotide sequence ID" value="NZ_PVNL01000135.1"/>
</dbReference>
<dbReference type="Proteomes" id="UP000238823">
    <property type="component" value="Unassembled WGS sequence"/>
</dbReference>
<evidence type="ECO:0000256" key="1">
    <source>
        <dbReference type="SAM" id="Phobius"/>
    </source>
</evidence>
<keyword evidence="1" id="KW-1133">Transmembrane helix</keyword>
<protein>
    <submittedName>
        <fullName evidence="2">Uncharacterized protein</fullName>
    </submittedName>
</protein>
<dbReference type="AlphaFoldDB" id="A0A2S9XUG3"/>
<name>A0A2S9XUG3_9BACT</name>
<keyword evidence="1" id="KW-0472">Membrane</keyword>
<evidence type="ECO:0000313" key="3">
    <source>
        <dbReference type="Proteomes" id="UP000238823"/>
    </source>
</evidence>
<proteinExistence type="predicted"/>
<keyword evidence="1" id="KW-0812">Transmembrane</keyword>
<comment type="caution">
    <text evidence="2">The sequence shown here is derived from an EMBL/GenBank/DDBJ whole genome shotgun (WGS) entry which is preliminary data.</text>
</comment>
<dbReference type="OrthoDB" id="5510807at2"/>
<sequence>MNEPVKYKKPRKFNIVVIVILAVLIGGGYVLWIYIPAYFRKGEVMRVLDETSSEFTGQASRMLAEPKLVDHMLSEMRNDIEELGVQDPQSEYWIEVDDDDQIRFGALYSDWIDLPFGEPKEVVNELEILCTRQGRGTAWTCEGRELDSANIGDELPVDPNAP</sequence>
<feature type="transmembrane region" description="Helical" evidence="1">
    <location>
        <begin position="12"/>
        <end position="35"/>
    </location>
</feature>
<organism evidence="2 3">
    <name type="scientific">Enhygromyxa salina</name>
    <dbReference type="NCBI Taxonomy" id="215803"/>
    <lineage>
        <taxon>Bacteria</taxon>
        <taxon>Pseudomonadati</taxon>
        <taxon>Myxococcota</taxon>
        <taxon>Polyangia</taxon>
        <taxon>Nannocystales</taxon>
        <taxon>Nannocystaceae</taxon>
        <taxon>Enhygromyxa</taxon>
    </lineage>
</organism>
<dbReference type="EMBL" id="PVNL01000135">
    <property type="protein sequence ID" value="PRP96492.1"/>
    <property type="molecule type" value="Genomic_DNA"/>
</dbReference>
<gene>
    <name evidence="2" type="ORF">ENSA7_73080</name>
</gene>
<evidence type="ECO:0000313" key="2">
    <source>
        <dbReference type="EMBL" id="PRP96492.1"/>
    </source>
</evidence>
<reference evidence="2 3" key="1">
    <citation type="submission" date="2018-03" db="EMBL/GenBank/DDBJ databases">
        <title>Draft Genome Sequences of the Obligatory Marine Myxobacteria Enhygromyxa salina SWB007.</title>
        <authorList>
            <person name="Poehlein A."/>
            <person name="Moghaddam J.A."/>
            <person name="Harms H."/>
            <person name="Alanjari M."/>
            <person name="Koenig G.M."/>
            <person name="Daniel R."/>
            <person name="Schaeberle T.F."/>
        </authorList>
    </citation>
    <scope>NUCLEOTIDE SEQUENCE [LARGE SCALE GENOMIC DNA]</scope>
    <source>
        <strain evidence="2 3">SWB007</strain>
    </source>
</reference>